<proteinExistence type="predicted"/>
<sequence>MQVNSYLRDRLVLTDWRVLSSLSTALAAVESGRGHMISSAYTRKIASAFKVSFVRLEPEVRMPVCIYHRADQPRNSLVRTVADG</sequence>
<dbReference type="Proteomes" id="UP000216947">
    <property type="component" value="Unassembled WGS sequence"/>
</dbReference>
<keyword evidence="2" id="KW-1185">Reference proteome</keyword>
<organism evidence="1 2">
    <name type="scientific">Bordetella genomosp. 7</name>
    <dbReference type="NCBI Taxonomy" id="1416805"/>
    <lineage>
        <taxon>Bacteria</taxon>
        <taxon>Pseudomonadati</taxon>
        <taxon>Pseudomonadota</taxon>
        <taxon>Betaproteobacteria</taxon>
        <taxon>Burkholderiales</taxon>
        <taxon>Alcaligenaceae</taxon>
        <taxon>Bordetella</taxon>
    </lineage>
</organism>
<evidence type="ECO:0000313" key="1">
    <source>
        <dbReference type="EMBL" id="OZI27271.1"/>
    </source>
</evidence>
<evidence type="ECO:0000313" key="2">
    <source>
        <dbReference type="Proteomes" id="UP000216947"/>
    </source>
</evidence>
<protein>
    <recommendedName>
        <fullName evidence="3">LysR substrate-binding domain-containing protein</fullName>
    </recommendedName>
</protein>
<evidence type="ECO:0008006" key="3">
    <source>
        <dbReference type="Google" id="ProtNLM"/>
    </source>
</evidence>
<comment type="caution">
    <text evidence="1">The sequence shown here is derived from an EMBL/GenBank/DDBJ whole genome shotgun (WGS) entry which is preliminary data.</text>
</comment>
<reference evidence="2" key="1">
    <citation type="submission" date="2017-05" db="EMBL/GenBank/DDBJ databases">
        <title>Complete and WGS of Bordetella genogroups.</title>
        <authorList>
            <person name="Spilker T."/>
            <person name="Lipuma J."/>
        </authorList>
    </citation>
    <scope>NUCLEOTIDE SEQUENCE [LARGE SCALE GENOMIC DNA]</scope>
    <source>
        <strain evidence="2">AU18089</strain>
    </source>
</reference>
<dbReference type="EMBL" id="NEVK01000001">
    <property type="protein sequence ID" value="OZI27271.1"/>
    <property type="molecule type" value="Genomic_DNA"/>
</dbReference>
<gene>
    <name evidence="1" type="ORF">CAL19_00610</name>
</gene>
<dbReference type="AlphaFoldDB" id="A0A261RQU1"/>
<accession>A0A261RQU1</accession>
<name>A0A261RQU1_9BORD</name>